<comment type="caution">
    <text evidence="2">The sequence shown here is derived from an EMBL/GenBank/DDBJ whole genome shotgun (WGS) entry which is preliminary data.</text>
</comment>
<dbReference type="AlphaFoldDB" id="A0A1E5E584"/>
<evidence type="ECO:0000313" key="3">
    <source>
        <dbReference type="Proteomes" id="UP000094070"/>
    </source>
</evidence>
<name>A0A1E5E584_9VIBR</name>
<dbReference type="Proteomes" id="UP000094070">
    <property type="component" value="Unassembled WGS sequence"/>
</dbReference>
<keyword evidence="1" id="KW-0812">Transmembrane</keyword>
<evidence type="ECO:0000313" key="2">
    <source>
        <dbReference type="EMBL" id="OEF28581.1"/>
    </source>
</evidence>
<dbReference type="eggNOG" id="COG4795">
    <property type="taxonomic scope" value="Bacteria"/>
</dbReference>
<protein>
    <recommendedName>
        <fullName evidence="4">Pilus assembly protein PilW</fullName>
    </recommendedName>
</protein>
<sequence length="199" mass="21646">MVIQNVRLRRLKFQKGISLIELMIASAIGIIALMAVGSVFLSGQKLALERSQKLLVLQSINEALRYIKEDSQRAGFNGVEGQSLMLSGASSVIQTTSASVAYTYKAPDNTYTQTSFLYEDSKLKVCENSNEASPITTVCIPTLSLLDYDRINVDGFHVSGAGLGSTVSSAFITITLTASLLDGSHQQTMSTQIKQRNWQ</sequence>
<dbReference type="EMBL" id="AJYK02000017">
    <property type="protein sequence ID" value="OEF28581.1"/>
    <property type="molecule type" value="Genomic_DNA"/>
</dbReference>
<gene>
    <name evidence="2" type="ORF">A1QC_04745</name>
</gene>
<dbReference type="OrthoDB" id="5865913at2"/>
<reference evidence="2 3" key="1">
    <citation type="journal article" date="2012" name="Science">
        <title>Ecological populations of bacteria act as socially cohesive units of antibiotic production and resistance.</title>
        <authorList>
            <person name="Cordero O.X."/>
            <person name="Wildschutte H."/>
            <person name="Kirkup B."/>
            <person name="Proehl S."/>
            <person name="Ngo L."/>
            <person name="Hussain F."/>
            <person name="Le Roux F."/>
            <person name="Mincer T."/>
            <person name="Polz M.F."/>
        </authorList>
    </citation>
    <scope>NUCLEOTIDE SEQUENCE [LARGE SCALE GENOMIC DNA]</scope>
    <source>
        <strain evidence="2 3">1S-45</strain>
    </source>
</reference>
<accession>A0A1E5E584</accession>
<keyword evidence="3" id="KW-1185">Reference proteome</keyword>
<keyword evidence="1" id="KW-0472">Membrane</keyword>
<feature type="transmembrane region" description="Helical" evidence="1">
    <location>
        <begin position="20"/>
        <end position="41"/>
    </location>
</feature>
<organism evidence="2 3">
    <name type="scientific">Vibrio rumoiensis 1S-45</name>
    <dbReference type="NCBI Taxonomy" id="1188252"/>
    <lineage>
        <taxon>Bacteria</taxon>
        <taxon>Pseudomonadati</taxon>
        <taxon>Pseudomonadota</taxon>
        <taxon>Gammaproteobacteria</taxon>
        <taxon>Vibrionales</taxon>
        <taxon>Vibrionaceae</taxon>
        <taxon>Vibrio</taxon>
    </lineage>
</organism>
<evidence type="ECO:0000256" key="1">
    <source>
        <dbReference type="SAM" id="Phobius"/>
    </source>
</evidence>
<dbReference type="STRING" id="1188252.A1QC_04745"/>
<evidence type="ECO:0008006" key="4">
    <source>
        <dbReference type="Google" id="ProtNLM"/>
    </source>
</evidence>
<dbReference type="RefSeq" id="WP_017024418.1">
    <property type="nucleotide sequence ID" value="NZ_AJYK02000017.1"/>
</dbReference>
<proteinExistence type="predicted"/>
<keyword evidence="1" id="KW-1133">Transmembrane helix</keyword>
<dbReference type="PROSITE" id="PS00409">
    <property type="entry name" value="PROKAR_NTER_METHYL"/>
    <property type="match status" value="1"/>
</dbReference>
<dbReference type="InterPro" id="IPR012902">
    <property type="entry name" value="N_methyl_site"/>
</dbReference>